<comment type="catalytic activity">
    <reaction evidence="9">
        <text>feruloyl-polysaccharide + H2O = ferulate + polysaccharide.</text>
        <dbReference type="EC" id="3.1.1.73"/>
    </reaction>
</comment>
<dbReference type="PANTHER" id="PTHR38050:SF2">
    <property type="entry name" value="FERULOYL ESTERASE C-RELATED"/>
    <property type="match status" value="1"/>
</dbReference>
<evidence type="ECO:0000256" key="4">
    <source>
        <dbReference type="ARBA" id="ARBA00022651"/>
    </source>
</evidence>
<name>A0A8H7TCM3_9HELO</name>
<dbReference type="InterPro" id="IPR043595">
    <property type="entry name" value="FaeB/C/D"/>
</dbReference>
<keyword evidence="3" id="KW-0964">Secreted</keyword>
<protein>
    <recommendedName>
        <fullName evidence="2">feruloyl esterase</fullName>
        <ecNumber evidence="2">3.1.1.73</ecNumber>
    </recommendedName>
</protein>
<evidence type="ECO:0000256" key="8">
    <source>
        <dbReference type="ARBA" id="ARBA00023326"/>
    </source>
</evidence>
<evidence type="ECO:0000256" key="5">
    <source>
        <dbReference type="ARBA" id="ARBA00022729"/>
    </source>
</evidence>
<dbReference type="PANTHER" id="PTHR38050">
    <property type="match status" value="1"/>
</dbReference>
<dbReference type="GO" id="GO:0045493">
    <property type="term" value="P:xylan catabolic process"/>
    <property type="evidence" value="ECO:0007669"/>
    <property type="project" value="UniProtKB-KW"/>
</dbReference>
<evidence type="ECO:0000256" key="3">
    <source>
        <dbReference type="ARBA" id="ARBA00022525"/>
    </source>
</evidence>
<keyword evidence="8" id="KW-0624">Polysaccharide degradation</keyword>
<sequence length="290" mass="32062">MFSFLLTLFLAVTSTSASLVPYINISITSSEYDRYFLLTLPPKFDRNVPTSIIFSFHGGNRTADQQYHLSRMSDTFFNDFAIVVYPQGINKTWQGIPGAKTNDIVFTQDILASLSTAYTLDTSRIFATGKSQGGGFCGTLACDPIMSTQIAAFAPVSGAFYVKNDTKCQPESIDIPCNAARQVPIIEFHGGDDHTIDYEGKGRRRQCLPSIPHWVEEWVLRDELEGVEESKIGTGNATLYKYGGGIVSHVFDRGIGHDWPSTIKNADNKGLVATFNASQMVVEFFKTYSL</sequence>
<comment type="caution">
    <text evidence="11">The sequence shown here is derived from an EMBL/GenBank/DDBJ whole genome shotgun (WGS) entry which is preliminary data.</text>
</comment>
<dbReference type="AlphaFoldDB" id="A0A8H7TCM3"/>
<accession>A0A8H7TCM3</accession>
<evidence type="ECO:0000256" key="10">
    <source>
        <dbReference type="SAM" id="SignalP"/>
    </source>
</evidence>
<dbReference type="EMBL" id="JAFJYH010000189">
    <property type="protein sequence ID" value="KAG4416348.1"/>
    <property type="molecule type" value="Genomic_DNA"/>
</dbReference>
<dbReference type="Gene3D" id="3.40.50.1820">
    <property type="entry name" value="alpha/beta hydrolase"/>
    <property type="match status" value="1"/>
</dbReference>
<keyword evidence="5 10" id="KW-0732">Signal</keyword>
<gene>
    <name evidence="11" type="ORF">IFR04_010510</name>
</gene>
<dbReference type="EC" id="3.1.1.73" evidence="2"/>
<evidence type="ECO:0000256" key="6">
    <source>
        <dbReference type="ARBA" id="ARBA00022801"/>
    </source>
</evidence>
<reference evidence="11" key="1">
    <citation type="submission" date="2021-02" db="EMBL/GenBank/DDBJ databases">
        <title>Genome sequence Cadophora malorum strain M34.</title>
        <authorList>
            <person name="Stefanovic E."/>
            <person name="Vu D."/>
            <person name="Scully C."/>
            <person name="Dijksterhuis J."/>
            <person name="Roader J."/>
            <person name="Houbraken J."/>
        </authorList>
    </citation>
    <scope>NUCLEOTIDE SEQUENCE</scope>
    <source>
        <strain evidence="11">M34</strain>
    </source>
</reference>
<evidence type="ECO:0000256" key="9">
    <source>
        <dbReference type="ARBA" id="ARBA00034075"/>
    </source>
</evidence>
<evidence type="ECO:0000256" key="1">
    <source>
        <dbReference type="ARBA" id="ARBA00004613"/>
    </source>
</evidence>
<dbReference type="SUPFAM" id="SSF53474">
    <property type="entry name" value="alpha/beta-Hydrolases"/>
    <property type="match status" value="1"/>
</dbReference>
<comment type="subcellular location">
    <subcellularLocation>
        <location evidence="1">Secreted</location>
    </subcellularLocation>
</comment>
<feature type="signal peptide" evidence="10">
    <location>
        <begin position="1"/>
        <end position="17"/>
    </location>
</feature>
<dbReference type="InterPro" id="IPR029058">
    <property type="entry name" value="AB_hydrolase_fold"/>
</dbReference>
<dbReference type="OrthoDB" id="424610at2759"/>
<dbReference type="GO" id="GO:0030600">
    <property type="term" value="F:feruloyl esterase activity"/>
    <property type="evidence" value="ECO:0007669"/>
    <property type="project" value="UniProtKB-EC"/>
</dbReference>
<feature type="chain" id="PRO_5034240696" description="feruloyl esterase" evidence="10">
    <location>
        <begin position="18"/>
        <end position="290"/>
    </location>
</feature>
<dbReference type="Proteomes" id="UP000664132">
    <property type="component" value="Unassembled WGS sequence"/>
</dbReference>
<evidence type="ECO:0000313" key="11">
    <source>
        <dbReference type="EMBL" id="KAG4416348.1"/>
    </source>
</evidence>
<keyword evidence="7" id="KW-0119">Carbohydrate metabolism</keyword>
<keyword evidence="6" id="KW-0378">Hydrolase</keyword>
<keyword evidence="4" id="KW-0858">Xylan degradation</keyword>
<organism evidence="11 12">
    <name type="scientific">Cadophora malorum</name>
    <dbReference type="NCBI Taxonomy" id="108018"/>
    <lineage>
        <taxon>Eukaryota</taxon>
        <taxon>Fungi</taxon>
        <taxon>Dikarya</taxon>
        <taxon>Ascomycota</taxon>
        <taxon>Pezizomycotina</taxon>
        <taxon>Leotiomycetes</taxon>
        <taxon>Helotiales</taxon>
        <taxon>Ploettnerulaceae</taxon>
        <taxon>Cadophora</taxon>
    </lineage>
</organism>
<keyword evidence="12" id="KW-1185">Reference proteome</keyword>
<evidence type="ECO:0000256" key="2">
    <source>
        <dbReference type="ARBA" id="ARBA00013091"/>
    </source>
</evidence>
<evidence type="ECO:0000313" key="12">
    <source>
        <dbReference type="Proteomes" id="UP000664132"/>
    </source>
</evidence>
<proteinExistence type="predicted"/>
<dbReference type="GO" id="GO:0005576">
    <property type="term" value="C:extracellular region"/>
    <property type="evidence" value="ECO:0007669"/>
    <property type="project" value="UniProtKB-SubCell"/>
</dbReference>
<evidence type="ECO:0000256" key="7">
    <source>
        <dbReference type="ARBA" id="ARBA00023277"/>
    </source>
</evidence>